<evidence type="ECO:0000313" key="2">
    <source>
        <dbReference type="EMBL" id="QJB36416.1"/>
    </source>
</evidence>
<evidence type="ECO:0000313" key="3">
    <source>
        <dbReference type="Proteomes" id="UP000502421"/>
    </source>
</evidence>
<keyword evidence="4" id="KW-1185">Reference proteome</keyword>
<dbReference type="AlphaFoldDB" id="A0AAE6ZBQ7"/>
<evidence type="ECO:0000313" key="1">
    <source>
        <dbReference type="EMBL" id="QJB29873.1"/>
    </source>
</evidence>
<gene>
    <name evidence="2" type="ORF">HF324_00480</name>
    <name evidence="1" type="ORF">HF329_00535</name>
</gene>
<dbReference type="Proteomes" id="UP000502421">
    <property type="component" value="Chromosome"/>
</dbReference>
<dbReference type="EMBL" id="CP051205">
    <property type="protein sequence ID" value="QJB29873.1"/>
    <property type="molecule type" value="Genomic_DNA"/>
</dbReference>
<evidence type="ECO:0000313" key="4">
    <source>
        <dbReference type="Proteomes" id="UP000503144"/>
    </source>
</evidence>
<protein>
    <submittedName>
        <fullName evidence="1">Uncharacterized protein</fullName>
    </submittedName>
</protein>
<dbReference type="KEGG" id="coy:HF329_00535"/>
<dbReference type="EMBL" id="CP051204">
    <property type="protein sequence ID" value="QJB36416.1"/>
    <property type="molecule type" value="Genomic_DNA"/>
</dbReference>
<sequence length="247" mass="27686">MMTDFSSLLQLDKEALATLANAYSSYATYLDAGQSDDLPTIAGSYMKAAGYEMLFDQATAKKWYFRATDYFIRAADTYGIIAAICCNQSPEMEVGPTPTPDLQFYQLLSGYFKDTPVDITAWQEPVGRLQIPMRLYLEAFDATEECTAATELPAAWKPLLTRMHTRPRLLSKDVKRWRSLEGTINPIEPETIATCVTLLTVAHRQGITWESMKEEVQQQQDVAFIAVKLALSLLNPTPPPHTGYNHS</sequence>
<organism evidence="1 3">
    <name type="scientific">Chitinophaga oryzae</name>
    <dbReference type="NCBI Taxonomy" id="2725414"/>
    <lineage>
        <taxon>Bacteria</taxon>
        <taxon>Pseudomonadati</taxon>
        <taxon>Bacteroidota</taxon>
        <taxon>Chitinophagia</taxon>
        <taxon>Chitinophagales</taxon>
        <taxon>Chitinophagaceae</taxon>
        <taxon>Chitinophaga</taxon>
    </lineage>
</organism>
<dbReference type="RefSeq" id="WP_168802161.1">
    <property type="nucleotide sequence ID" value="NZ_CP051204.2"/>
</dbReference>
<proteinExistence type="predicted"/>
<name>A0AAE6ZBQ7_9BACT</name>
<dbReference type="Proteomes" id="UP000503144">
    <property type="component" value="Chromosome"/>
</dbReference>
<reference evidence="3 4" key="1">
    <citation type="submission" date="2020-04" db="EMBL/GenBank/DDBJ databases">
        <authorList>
            <person name="Kittiwongwattana C."/>
        </authorList>
    </citation>
    <scope>NUCLEOTIDE SEQUENCE [LARGE SCALE GENOMIC DNA]</scope>
    <source>
        <strain evidence="2 4">1303</strain>
        <strain evidence="3">1310</strain>
    </source>
</reference>
<reference evidence="1" key="2">
    <citation type="submission" date="2020-09" db="EMBL/GenBank/DDBJ databases">
        <authorList>
            <person name="Kittiwongwattana C."/>
        </authorList>
    </citation>
    <scope>NUCLEOTIDE SEQUENCE</scope>
    <source>
        <strain evidence="1">1310</strain>
    </source>
</reference>
<accession>A0AAE6ZBQ7</accession>